<evidence type="ECO:0000256" key="6">
    <source>
        <dbReference type="ARBA" id="ARBA00022655"/>
    </source>
</evidence>
<dbReference type="Pfam" id="PF08546">
    <property type="entry name" value="ApbA_C"/>
    <property type="match status" value="1"/>
</dbReference>
<dbReference type="InterPro" id="IPR013332">
    <property type="entry name" value="KPR_N"/>
</dbReference>
<dbReference type="SUPFAM" id="SSF51735">
    <property type="entry name" value="NAD(P)-binding Rossmann-fold domains"/>
    <property type="match status" value="1"/>
</dbReference>
<evidence type="ECO:0000256" key="2">
    <source>
        <dbReference type="ARBA" id="ARBA00004994"/>
    </source>
</evidence>
<feature type="domain" description="Ketopantoate reductase C-terminal" evidence="13">
    <location>
        <begin position="201"/>
        <end position="315"/>
    </location>
</feature>
<dbReference type="InterPro" id="IPR036291">
    <property type="entry name" value="NAD(P)-bd_dom_sf"/>
</dbReference>
<evidence type="ECO:0000256" key="11">
    <source>
        <dbReference type="RuleBase" id="RU362068"/>
    </source>
</evidence>
<proteinExistence type="inferred from homology"/>
<keyword evidence="7 11" id="KW-0521">NADP</keyword>
<dbReference type="NCBIfam" id="TIGR00745">
    <property type="entry name" value="apbA_panE"/>
    <property type="match status" value="1"/>
</dbReference>
<dbReference type="SUPFAM" id="SSF48179">
    <property type="entry name" value="6-phosphogluconate dehydrogenase C-terminal domain-like"/>
    <property type="match status" value="1"/>
</dbReference>
<dbReference type="InterPro" id="IPR008927">
    <property type="entry name" value="6-PGluconate_DH-like_C_sf"/>
</dbReference>
<comment type="catalytic activity">
    <reaction evidence="10 11">
        <text>(R)-pantoate + NADP(+) = 2-dehydropantoate + NADPH + H(+)</text>
        <dbReference type="Rhea" id="RHEA:16233"/>
        <dbReference type="ChEBI" id="CHEBI:11561"/>
        <dbReference type="ChEBI" id="CHEBI:15378"/>
        <dbReference type="ChEBI" id="CHEBI:15980"/>
        <dbReference type="ChEBI" id="CHEBI:57783"/>
        <dbReference type="ChEBI" id="CHEBI:58349"/>
        <dbReference type="EC" id="1.1.1.169"/>
    </reaction>
</comment>
<comment type="pathway">
    <text evidence="2 11">Cofactor biosynthesis; (R)-pantothenate biosynthesis; (R)-pantoate from 3-methyl-2-oxobutanoate: step 2/2.</text>
</comment>
<protein>
    <recommendedName>
        <fullName evidence="5 11">2-dehydropantoate 2-reductase</fullName>
        <ecNumber evidence="4 11">1.1.1.169</ecNumber>
    </recommendedName>
    <alternativeName>
        <fullName evidence="9 11">Ketopantoate reductase</fullName>
    </alternativeName>
</protein>
<organism evidence="14 15">
    <name type="scientific">Kineosporia corallincola</name>
    <dbReference type="NCBI Taxonomy" id="2835133"/>
    <lineage>
        <taxon>Bacteria</taxon>
        <taxon>Bacillati</taxon>
        <taxon>Actinomycetota</taxon>
        <taxon>Actinomycetes</taxon>
        <taxon>Kineosporiales</taxon>
        <taxon>Kineosporiaceae</taxon>
        <taxon>Kineosporia</taxon>
    </lineage>
</organism>
<reference evidence="14 15" key="1">
    <citation type="submission" date="2021-05" db="EMBL/GenBank/DDBJ databases">
        <title>Kineosporia and Streptomyces sp. nov. two new marine actinobacteria isolated from Coral.</title>
        <authorList>
            <person name="Buangrab K."/>
            <person name="Sutthacheep M."/>
            <person name="Yeemin T."/>
            <person name="Harunari E."/>
            <person name="Igarashi Y."/>
            <person name="Kanchanasin P."/>
            <person name="Tanasupawat S."/>
            <person name="Phongsopitanun W."/>
        </authorList>
    </citation>
    <scope>NUCLEOTIDE SEQUENCE [LARGE SCALE GENOMIC DNA]</scope>
    <source>
        <strain evidence="14 15">J2-2</strain>
    </source>
</reference>
<dbReference type="Gene3D" id="3.40.50.720">
    <property type="entry name" value="NAD(P)-binding Rossmann-like Domain"/>
    <property type="match status" value="1"/>
</dbReference>
<evidence type="ECO:0000259" key="13">
    <source>
        <dbReference type="Pfam" id="PF08546"/>
    </source>
</evidence>
<keyword evidence="6 11" id="KW-0566">Pantothenate biosynthesis</keyword>
<evidence type="ECO:0000256" key="4">
    <source>
        <dbReference type="ARBA" id="ARBA00013014"/>
    </source>
</evidence>
<dbReference type="GO" id="GO:0008677">
    <property type="term" value="F:2-dehydropantoate 2-reductase activity"/>
    <property type="evidence" value="ECO:0007669"/>
    <property type="project" value="UniProtKB-EC"/>
</dbReference>
<dbReference type="InterPro" id="IPR050838">
    <property type="entry name" value="Ketopantoate_reductase"/>
</dbReference>
<evidence type="ECO:0000256" key="5">
    <source>
        <dbReference type="ARBA" id="ARBA00019465"/>
    </source>
</evidence>
<accession>A0ABS5TM55</accession>
<dbReference type="PANTHER" id="PTHR43765">
    <property type="entry name" value="2-DEHYDROPANTOATE 2-REDUCTASE-RELATED"/>
    <property type="match status" value="1"/>
</dbReference>
<sequence length="347" mass="37092">MSNRYVVIGAGAVGALLAAQLELSGQAVVLVARGDNLAAVAEHGVRVRRPRSTEQVRVPVVAGPEQLRLTHQDVLVLATKTQDAEEALTRWAWLPVSDEDGLPTLLGADLPVLTFQNGLATEDLALRRFRRVYGVSIGVAASHLTPGEVVSPSYPIIGVAWLGRYPANDRPQGRFGRRDVEAEQYAHDLRAAGYDVDLVDDIQAYKARKLLVNLANGLGVLLGTDDERERARELLVAEARAVFAAAGVEVATASPGHLVVEPVPGHVAGHLSTWQSFARGASSEVDHLNGEIVRLGRRHGVPTPVNERLQRLLGAQAAAGLPPGVNTIDDVLADETSTPRPLTRLEA</sequence>
<feature type="domain" description="Ketopantoate reductase N-terminal" evidence="12">
    <location>
        <begin position="6"/>
        <end position="150"/>
    </location>
</feature>
<dbReference type="EC" id="1.1.1.169" evidence="4 11"/>
<dbReference type="Proteomes" id="UP001197247">
    <property type="component" value="Unassembled WGS sequence"/>
</dbReference>
<evidence type="ECO:0000256" key="1">
    <source>
        <dbReference type="ARBA" id="ARBA00002919"/>
    </source>
</evidence>
<dbReference type="InterPro" id="IPR013752">
    <property type="entry name" value="KPA_reductase"/>
</dbReference>
<evidence type="ECO:0000313" key="15">
    <source>
        <dbReference type="Proteomes" id="UP001197247"/>
    </source>
</evidence>
<evidence type="ECO:0000256" key="7">
    <source>
        <dbReference type="ARBA" id="ARBA00022857"/>
    </source>
</evidence>
<dbReference type="Gene3D" id="1.10.1040.10">
    <property type="entry name" value="N-(1-d-carboxylethyl)-l-norvaline Dehydrogenase, domain 2"/>
    <property type="match status" value="1"/>
</dbReference>
<gene>
    <name evidence="14" type="ORF">KIH74_24810</name>
</gene>
<comment type="similarity">
    <text evidence="3 11">Belongs to the ketopantoate reductase family.</text>
</comment>
<evidence type="ECO:0000256" key="10">
    <source>
        <dbReference type="ARBA" id="ARBA00048793"/>
    </source>
</evidence>
<dbReference type="RefSeq" id="WP_214158566.1">
    <property type="nucleotide sequence ID" value="NZ_JAHBAY010000011.1"/>
</dbReference>
<evidence type="ECO:0000256" key="3">
    <source>
        <dbReference type="ARBA" id="ARBA00007870"/>
    </source>
</evidence>
<comment type="caution">
    <text evidence="14">The sequence shown here is derived from an EMBL/GenBank/DDBJ whole genome shotgun (WGS) entry which is preliminary data.</text>
</comment>
<keyword evidence="15" id="KW-1185">Reference proteome</keyword>
<name>A0ABS5TM55_9ACTN</name>
<keyword evidence="8 11" id="KW-0560">Oxidoreductase</keyword>
<evidence type="ECO:0000259" key="12">
    <source>
        <dbReference type="Pfam" id="PF02558"/>
    </source>
</evidence>
<comment type="function">
    <text evidence="1 11">Catalyzes the NADPH-dependent reduction of ketopantoate into pantoic acid.</text>
</comment>
<evidence type="ECO:0000313" key="14">
    <source>
        <dbReference type="EMBL" id="MBT0772189.1"/>
    </source>
</evidence>
<dbReference type="EMBL" id="JAHBAY010000011">
    <property type="protein sequence ID" value="MBT0772189.1"/>
    <property type="molecule type" value="Genomic_DNA"/>
</dbReference>
<evidence type="ECO:0000256" key="8">
    <source>
        <dbReference type="ARBA" id="ARBA00023002"/>
    </source>
</evidence>
<dbReference type="Pfam" id="PF02558">
    <property type="entry name" value="ApbA"/>
    <property type="match status" value="1"/>
</dbReference>
<dbReference type="PANTHER" id="PTHR43765:SF2">
    <property type="entry name" value="2-DEHYDROPANTOATE 2-REDUCTASE"/>
    <property type="match status" value="1"/>
</dbReference>
<dbReference type="InterPro" id="IPR013328">
    <property type="entry name" value="6PGD_dom2"/>
</dbReference>
<evidence type="ECO:0000256" key="9">
    <source>
        <dbReference type="ARBA" id="ARBA00032024"/>
    </source>
</evidence>
<dbReference type="InterPro" id="IPR003710">
    <property type="entry name" value="ApbA"/>
</dbReference>